<evidence type="ECO:0000313" key="2">
    <source>
        <dbReference type="Proteomes" id="UP001234202"/>
    </source>
</evidence>
<proteinExistence type="predicted"/>
<organism evidence="1 2">
    <name type="scientific">Naganishia onofrii</name>
    <dbReference type="NCBI Taxonomy" id="1851511"/>
    <lineage>
        <taxon>Eukaryota</taxon>
        <taxon>Fungi</taxon>
        <taxon>Dikarya</taxon>
        <taxon>Basidiomycota</taxon>
        <taxon>Agaricomycotina</taxon>
        <taxon>Tremellomycetes</taxon>
        <taxon>Filobasidiales</taxon>
        <taxon>Filobasidiaceae</taxon>
        <taxon>Naganishia</taxon>
    </lineage>
</organism>
<accession>A0ACC2XK86</accession>
<comment type="caution">
    <text evidence="1">The sequence shown here is derived from an EMBL/GenBank/DDBJ whole genome shotgun (WGS) entry which is preliminary data.</text>
</comment>
<gene>
    <name evidence="1" type="ORF">QFC24_003555</name>
</gene>
<dbReference type="EMBL" id="JASBWV010000011">
    <property type="protein sequence ID" value="KAJ9123781.1"/>
    <property type="molecule type" value="Genomic_DNA"/>
</dbReference>
<protein>
    <submittedName>
        <fullName evidence="1">Uncharacterized protein</fullName>
    </submittedName>
</protein>
<evidence type="ECO:0000313" key="1">
    <source>
        <dbReference type="EMBL" id="KAJ9123781.1"/>
    </source>
</evidence>
<dbReference type="Proteomes" id="UP001234202">
    <property type="component" value="Unassembled WGS sequence"/>
</dbReference>
<reference evidence="1" key="1">
    <citation type="submission" date="2023-04" db="EMBL/GenBank/DDBJ databases">
        <title>Draft Genome sequencing of Naganishia species isolated from polar environments using Oxford Nanopore Technology.</title>
        <authorList>
            <person name="Leo P."/>
            <person name="Venkateswaran K."/>
        </authorList>
    </citation>
    <scope>NUCLEOTIDE SEQUENCE</scope>
    <source>
        <strain evidence="1">DBVPG 5303</strain>
    </source>
</reference>
<name>A0ACC2XK86_9TREE</name>
<sequence>MIYTGSCYCKEITFQGVIDSPDNARTSLCHCNNCKKFFGGPYGTTTKFPSSGFRITSSTQPIVHEADNGSGVLLHREFCGKCGGPILEYGANAKGTSVYVMWGAWDEKGRKEMPPKGEFFTRLREEWLVPIAGLFQKKEIKE</sequence>
<keyword evidence="2" id="KW-1185">Reference proteome</keyword>